<dbReference type="EMBL" id="JBHUDY010000001">
    <property type="protein sequence ID" value="MFD1610838.1"/>
    <property type="molecule type" value="Genomic_DNA"/>
</dbReference>
<dbReference type="Proteomes" id="UP001597115">
    <property type="component" value="Unassembled WGS sequence"/>
</dbReference>
<evidence type="ECO:0000313" key="1">
    <source>
        <dbReference type="EMBL" id="MFD1610838.1"/>
    </source>
</evidence>
<keyword evidence="2" id="KW-1185">Reference proteome</keyword>
<sequence length="285" mass="29150">MAVWAGWRALGHGGETHESKLGTPVLRGKPTPSLNLTRDLTFGRVSNHFARGECLADLNGGISMTAKVRVLSGAIALACASSAIAQQTVTTPNPAVPATVPSGQVATAAAPVAAVAVAPAAAPVAATPAALQAVKVAAPTAGSAILPANTEVMLRLDEEVNSKRKRVGDTFRLTVLQDVMLGNFVVIPRGTPASGQISYRTGKGAFGKSAKMEITMNSINLNGRSIPITGNFRQEGEGNTGATVGVAVAAGVFSAFVTGKSAVFQSGREFRVQTREAIPVVLPTT</sequence>
<proteinExistence type="predicted"/>
<evidence type="ECO:0000313" key="2">
    <source>
        <dbReference type="Proteomes" id="UP001597115"/>
    </source>
</evidence>
<organism evidence="1 2">
    <name type="scientific">Sphingomonas tabacisoli</name>
    <dbReference type="NCBI Taxonomy" id="2249466"/>
    <lineage>
        <taxon>Bacteria</taxon>
        <taxon>Pseudomonadati</taxon>
        <taxon>Pseudomonadota</taxon>
        <taxon>Alphaproteobacteria</taxon>
        <taxon>Sphingomonadales</taxon>
        <taxon>Sphingomonadaceae</taxon>
        <taxon>Sphingomonas</taxon>
    </lineage>
</organism>
<name>A0ABW4HYV0_9SPHN</name>
<reference evidence="2" key="1">
    <citation type="journal article" date="2019" name="Int. J. Syst. Evol. Microbiol.">
        <title>The Global Catalogue of Microorganisms (GCM) 10K type strain sequencing project: providing services to taxonomists for standard genome sequencing and annotation.</title>
        <authorList>
            <consortium name="The Broad Institute Genomics Platform"/>
            <consortium name="The Broad Institute Genome Sequencing Center for Infectious Disease"/>
            <person name="Wu L."/>
            <person name="Ma J."/>
        </authorList>
    </citation>
    <scope>NUCLEOTIDE SEQUENCE [LARGE SCALE GENOMIC DNA]</scope>
    <source>
        <strain evidence="2">CGMCC 1.16275</strain>
    </source>
</reference>
<comment type="caution">
    <text evidence="1">The sequence shown here is derived from an EMBL/GenBank/DDBJ whole genome shotgun (WGS) entry which is preliminary data.</text>
</comment>
<dbReference type="RefSeq" id="WP_380886897.1">
    <property type="nucleotide sequence ID" value="NZ_JBHUDY010000001.1"/>
</dbReference>
<accession>A0ABW4HYV0</accession>
<gene>
    <name evidence="1" type="ORF">ACFSCW_03370</name>
</gene>
<protein>
    <submittedName>
        <fullName evidence="1">Uncharacterized protein</fullName>
    </submittedName>
</protein>